<protein>
    <submittedName>
        <fullName evidence="1">Uncharacterized protein</fullName>
    </submittedName>
</protein>
<keyword evidence="2" id="KW-1185">Reference proteome</keyword>
<gene>
    <name evidence="1" type="ORF">SAMN05216245_1176</name>
</gene>
<accession>A0A1I2D4X1</accession>
<proteinExistence type="predicted"/>
<dbReference type="STRING" id="1123323.SAMN05216245_1176"/>
<dbReference type="OrthoDB" id="3192583at2"/>
<evidence type="ECO:0000313" key="1">
    <source>
        <dbReference type="EMBL" id="SFE75566.1"/>
    </source>
</evidence>
<name>A0A1I2D4X1_9FIRM</name>
<evidence type="ECO:0000313" key="2">
    <source>
        <dbReference type="Proteomes" id="UP000198896"/>
    </source>
</evidence>
<dbReference type="Proteomes" id="UP000198896">
    <property type="component" value="Unassembled WGS sequence"/>
</dbReference>
<sequence length="101" mass="11472">MKEIVNGRMFNTVNAIFVGSDGYSCSSDFQYWREELYQKRNGMYFLYGEGEPTSSYALDTGLNDWAGGKTILPMDADEAKEWAAEHLDADRFIEEFGESGE</sequence>
<organism evidence="1 2">
    <name type="scientific">Succiniclasticum ruminis DSM 9236</name>
    <dbReference type="NCBI Taxonomy" id="1123323"/>
    <lineage>
        <taxon>Bacteria</taxon>
        <taxon>Bacillati</taxon>
        <taxon>Bacillota</taxon>
        <taxon>Negativicutes</taxon>
        <taxon>Acidaminococcales</taxon>
        <taxon>Acidaminococcaceae</taxon>
        <taxon>Succiniclasticum</taxon>
    </lineage>
</organism>
<reference evidence="1 2" key="1">
    <citation type="submission" date="2016-10" db="EMBL/GenBank/DDBJ databases">
        <authorList>
            <person name="de Groot N.N."/>
        </authorList>
    </citation>
    <scope>NUCLEOTIDE SEQUENCE [LARGE SCALE GENOMIC DNA]</scope>
    <source>
        <strain evidence="1 2">DSM 9236</strain>
    </source>
</reference>
<dbReference type="RefSeq" id="WP_093914049.1">
    <property type="nucleotide sequence ID" value="NZ_FONL01000017.1"/>
</dbReference>
<dbReference type="AlphaFoldDB" id="A0A1I2D4X1"/>
<dbReference type="EMBL" id="FONL01000017">
    <property type="protein sequence ID" value="SFE75566.1"/>
    <property type="molecule type" value="Genomic_DNA"/>
</dbReference>